<organism evidence="1 2">
    <name type="scientific">Periconia macrospinosa</name>
    <dbReference type="NCBI Taxonomy" id="97972"/>
    <lineage>
        <taxon>Eukaryota</taxon>
        <taxon>Fungi</taxon>
        <taxon>Dikarya</taxon>
        <taxon>Ascomycota</taxon>
        <taxon>Pezizomycotina</taxon>
        <taxon>Dothideomycetes</taxon>
        <taxon>Pleosporomycetidae</taxon>
        <taxon>Pleosporales</taxon>
        <taxon>Massarineae</taxon>
        <taxon>Periconiaceae</taxon>
        <taxon>Periconia</taxon>
    </lineage>
</organism>
<dbReference type="Proteomes" id="UP000244855">
    <property type="component" value="Unassembled WGS sequence"/>
</dbReference>
<keyword evidence="2" id="KW-1185">Reference proteome</keyword>
<accession>A0A2V1DAI9</accession>
<proteinExistence type="predicted"/>
<sequence>MPRTVSTVRRRNRSELAAIQRAATCLHWGSTLTNRMSILTSGPKRFRILELTAEGLEKAIVNIKDAQSALTERRDKHWRRYGEYESEDEGEAVETSYCDQTLQIIMMADRERIAQFIKTHTRESDVSVEERMDLDATGADFDVLEEYLDAKIARAQMRLTDVHKTFLSEFETSVKADSLPFFTQLHSAIRTYLPTELRDMIYAYLLPIDKYKTGDYVHFHLPSFDPDFHVNTELPRYDFLSCRLESEAETTTKSFRAGTEDVHKPGTWLLNPSYVGKDMARDLAEIYYSSYGFGLQIENMKSFLHDDRTETGFKPLQHIQKKLDIYVQTTMCNGQLEGAWASTDNETEFLNRIYTTLRDLLLLSHIRKIPITIRIGTCSPLGEPQIEGDRRFYNVMEAVREPIYDLLHAGINLEVLHVAMASHNSQVISKEPCNFFRVSKESWQEERQTHSSSWRPSSNYVTREDCQQDRLQKLLVQRWGFTESIDSYGS</sequence>
<name>A0A2V1DAI9_9PLEO</name>
<dbReference type="OrthoDB" id="3801226at2759"/>
<evidence type="ECO:0000313" key="1">
    <source>
        <dbReference type="EMBL" id="PVH95146.1"/>
    </source>
</evidence>
<protein>
    <submittedName>
        <fullName evidence="1">Uncharacterized protein</fullName>
    </submittedName>
</protein>
<dbReference type="EMBL" id="KZ805506">
    <property type="protein sequence ID" value="PVH95146.1"/>
    <property type="molecule type" value="Genomic_DNA"/>
</dbReference>
<reference evidence="1 2" key="1">
    <citation type="journal article" date="2018" name="Sci. Rep.">
        <title>Comparative genomics provides insights into the lifestyle and reveals functional heterogeneity of dark septate endophytic fungi.</title>
        <authorList>
            <person name="Knapp D.G."/>
            <person name="Nemeth J.B."/>
            <person name="Barry K."/>
            <person name="Hainaut M."/>
            <person name="Henrissat B."/>
            <person name="Johnson J."/>
            <person name="Kuo A."/>
            <person name="Lim J.H.P."/>
            <person name="Lipzen A."/>
            <person name="Nolan M."/>
            <person name="Ohm R.A."/>
            <person name="Tamas L."/>
            <person name="Grigoriev I.V."/>
            <person name="Spatafora J.W."/>
            <person name="Nagy L.G."/>
            <person name="Kovacs G.M."/>
        </authorList>
    </citation>
    <scope>NUCLEOTIDE SEQUENCE [LARGE SCALE GENOMIC DNA]</scope>
    <source>
        <strain evidence="1 2">DSE2036</strain>
    </source>
</reference>
<gene>
    <name evidence="1" type="ORF">DM02DRAFT_732031</name>
</gene>
<evidence type="ECO:0000313" key="2">
    <source>
        <dbReference type="Proteomes" id="UP000244855"/>
    </source>
</evidence>
<dbReference type="AlphaFoldDB" id="A0A2V1DAI9"/>